<evidence type="ECO:0000256" key="1">
    <source>
        <dbReference type="SAM" id="Coils"/>
    </source>
</evidence>
<proteinExistence type="predicted"/>
<name>A0AAE0VR57_9BIVA</name>
<keyword evidence="1" id="KW-0175">Coiled coil</keyword>
<reference evidence="2" key="2">
    <citation type="journal article" date="2021" name="Genome Biol. Evol.">
        <title>Developing a high-quality reference genome for a parasitic bivalve with doubly uniparental inheritance (Bivalvia: Unionida).</title>
        <authorList>
            <person name="Smith C.H."/>
        </authorList>
    </citation>
    <scope>NUCLEOTIDE SEQUENCE</scope>
    <source>
        <strain evidence="2">CHS0354</strain>
        <tissue evidence="2">Mantle</tissue>
    </source>
</reference>
<comment type="caution">
    <text evidence="2">The sequence shown here is derived from an EMBL/GenBank/DDBJ whole genome shotgun (WGS) entry which is preliminary data.</text>
</comment>
<evidence type="ECO:0000313" key="2">
    <source>
        <dbReference type="EMBL" id="KAK3585990.1"/>
    </source>
</evidence>
<dbReference type="Proteomes" id="UP001195483">
    <property type="component" value="Unassembled WGS sequence"/>
</dbReference>
<dbReference type="AlphaFoldDB" id="A0AAE0VR57"/>
<organism evidence="2 3">
    <name type="scientific">Potamilus streckersoni</name>
    <dbReference type="NCBI Taxonomy" id="2493646"/>
    <lineage>
        <taxon>Eukaryota</taxon>
        <taxon>Metazoa</taxon>
        <taxon>Spiralia</taxon>
        <taxon>Lophotrochozoa</taxon>
        <taxon>Mollusca</taxon>
        <taxon>Bivalvia</taxon>
        <taxon>Autobranchia</taxon>
        <taxon>Heteroconchia</taxon>
        <taxon>Palaeoheterodonta</taxon>
        <taxon>Unionida</taxon>
        <taxon>Unionoidea</taxon>
        <taxon>Unionidae</taxon>
        <taxon>Ambleminae</taxon>
        <taxon>Lampsilini</taxon>
        <taxon>Potamilus</taxon>
    </lineage>
</organism>
<sequence>MLFNCDLQENAVKSEDVPLAILERRLKLAKSKKEKSELQTRLNELIRVIENELEKRASVSDY</sequence>
<feature type="coiled-coil region" evidence="1">
    <location>
        <begin position="19"/>
        <end position="55"/>
    </location>
</feature>
<reference evidence="2" key="1">
    <citation type="journal article" date="2021" name="Genome Biol. Evol.">
        <title>A High-Quality Reference Genome for a Parasitic Bivalve with Doubly Uniparental Inheritance (Bivalvia: Unionida).</title>
        <authorList>
            <person name="Smith C.H."/>
        </authorList>
    </citation>
    <scope>NUCLEOTIDE SEQUENCE</scope>
    <source>
        <strain evidence="2">CHS0354</strain>
    </source>
</reference>
<reference evidence="2" key="3">
    <citation type="submission" date="2023-05" db="EMBL/GenBank/DDBJ databases">
        <authorList>
            <person name="Smith C.H."/>
        </authorList>
    </citation>
    <scope>NUCLEOTIDE SEQUENCE</scope>
    <source>
        <strain evidence="2">CHS0354</strain>
        <tissue evidence="2">Mantle</tissue>
    </source>
</reference>
<accession>A0AAE0VR57</accession>
<keyword evidence="3" id="KW-1185">Reference proteome</keyword>
<feature type="non-terminal residue" evidence="2">
    <location>
        <position position="1"/>
    </location>
</feature>
<gene>
    <name evidence="2" type="ORF">CHS0354_033107</name>
</gene>
<protein>
    <submittedName>
        <fullName evidence="2">Uncharacterized protein</fullName>
    </submittedName>
</protein>
<dbReference type="EMBL" id="JAEAOA010001951">
    <property type="protein sequence ID" value="KAK3585990.1"/>
    <property type="molecule type" value="Genomic_DNA"/>
</dbReference>
<evidence type="ECO:0000313" key="3">
    <source>
        <dbReference type="Proteomes" id="UP001195483"/>
    </source>
</evidence>